<organism evidence="10 11">
    <name type="scientific">Candidatus Nitrosomarinus catalinensis</name>
    <dbReference type="NCBI Taxonomy" id="1898749"/>
    <lineage>
        <taxon>Archaea</taxon>
        <taxon>Nitrososphaerota</taxon>
        <taxon>Nitrososphaeria</taxon>
        <taxon>Nitrosopumilales</taxon>
        <taxon>Nitrosopumilaceae</taxon>
        <taxon>Candidatus Nitrosomarinus</taxon>
    </lineage>
</organism>
<dbReference type="Gene3D" id="3.30.70.260">
    <property type="match status" value="1"/>
</dbReference>
<protein>
    <recommendedName>
        <fullName evidence="7">Aspartokinase</fullName>
        <ecNumber evidence="7">2.7.2.4</ecNumber>
    </recommendedName>
</protein>
<dbReference type="PRINTS" id="PR00474">
    <property type="entry name" value="GLU5KINASE"/>
</dbReference>
<dbReference type="GO" id="GO:0005524">
    <property type="term" value="F:ATP binding"/>
    <property type="evidence" value="ECO:0007669"/>
    <property type="project" value="UniProtKB-KW"/>
</dbReference>
<dbReference type="InterPro" id="IPR018042">
    <property type="entry name" value="Aspartate_kinase_CS"/>
</dbReference>
<dbReference type="FunFam" id="3.30.70.260:FF:000072">
    <property type="entry name" value="Probable aspartokinase"/>
    <property type="match status" value="1"/>
</dbReference>
<sequence length="467" mass="49968">MKLVLKYGGTSISNTKDIQSVAKHVISLSKKNQLVIVCSATSGTTDDLIEISESIKKENKSKAEQLASKITNRHKQLAKQTIKKSDIQKKLLIKLNDDFKELVALIDGLVLLGEVTSRSMDYLISFGERFSGKLLAAAINDLGKKAIPLTGKEVGIVTDSNFSESKPLMDTTRLRVSKSIDTLFSKKTIPVVGGFSGADQHGHTTTFGRGGSDYSATIIGSCLKADEIWLMSDVDGLMTADPKIVKNAKLLKEVSYTEAIEMALFGAKQIHPRTFEPLLAKKIPMKIRNSSNAKNEGTLVTSSPSASVKNTVKCVSNIRNNGLIDIQGGSMIGTPGTAAKIFATLAKAGINVMMISQNPSESSITIVVKNSDLNKAVSVLEMDLLGKIIKKLEVTTGVSIIALIGSGMRGTIGVASKVFAAIEKNKVNVSMITQGSSELNLALVVKNSDTNTAVRAIHDAFTLDKIN</sequence>
<dbReference type="Pfam" id="PF00696">
    <property type="entry name" value="AA_kinase"/>
    <property type="match status" value="1"/>
</dbReference>
<dbReference type="CDD" id="cd04921">
    <property type="entry name" value="ACT_AKi-HSDH-ThrA-like_1"/>
    <property type="match status" value="1"/>
</dbReference>
<evidence type="ECO:0000259" key="9">
    <source>
        <dbReference type="PROSITE" id="PS51671"/>
    </source>
</evidence>
<dbReference type="InterPro" id="IPR045865">
    <property type="entry name" value="ACT-like_dom_sf"/>
</dbReference>
<dbReference type="GO" id="GO:0005829">
    <property type="term" value="C:cytosol"/>
    <property type="evidence" value="ECO:0007669"/>
    <property type="project" value="TreeGrafter"/>
</dbReference>
<evidence type="ECO:0000313" key="10">
    <source>
        <dbReference type="EMBL" id="ARS65272.1"/>
    </source>
</evidence>
<dbReference type="InterPro" id="IPR001341">
    <property type="entry name" value="Asp_kinase"/>
</dbReference>
<evidence type="ECO:0000256" key="6">
    <source>
        <dbReference type="ARBA" id="ARBA00047872"/>
    </source>
</evidence>
<dbReference type="SUPFAM" id="SSF53633">
    <property type="entry name" value="Carbamate kinase-like"/>
    <property type="match status" value="1"/>
</dbReference>
<dbReference type="Pfam" id="PF22468">
    <property type="entry name" value="ACT_9"/>
    <property type="match status" value="2"/>
</dbReference>
<dbReference type="PANTHER" id="PTHR21499:SF59">
    <property type="entry name" value="ASPARTOKINASE"/>
    <property type="match status" value="1"/>
</dbReference>
<evidence type="ECO:0000256" key="2">
    <source>
        <dbReference type="ARBA" id="ARBA00022679"/>
    </source>
</evidence>
<evidence type="ECO:0000256" key="7">
    <source>
        <dbReference type="RuleBase" id="RU003448"/>
    </source>
</evidence>
<comment type="pathway">
    <text evidence="8">Amino-acid biosynthesis; L-lysine biosynthesis via DAP pathway; (S)-tetrahydrodipicolinate from L-aspartate: step 1/4.</text>
</comment>
<dbReference type="InterPro" id="IPR001048">
    <property type="entry name" value="Asp/Glu/Uridylate_kinase"/>
</dbReference>
<dbReference type="GO" id="GO:0009090">
    <property type="term" value="P:homoserine biosynthetic process"/>
    <property type="evidence" value="ECO:0007669"/>
    <property type="project" value="TreeGrafter"/>
</dbReference>
<dbReference type="GO" id="GO:0009088">
    <property type="term" value="P:threonine biosynthetic process"/>
    <property type="evidence" value="ECO:0007669"/>
    <property type="project" value="UniProtKB-UniPathway"/>
</dbReference>
<evidence type="ECO:0000256" key="4">
    <source>
        <dbReference type="ARBA" id="ARBA00022777"/>
    </source>
</evidence>
<dbReference type="InterPro" id="IPR005260">
    <property type="entry name" value="Asp_kin_monofn"/>
</dbReference>
<dbReference type="NCBIfam" id="TIGR00657">
    <property type="entry name" value="asp_kinases"/>
    <property type="match status" value="1"/>
</dbReference>
<dbReference type="PROSITE" id="PS51671">
    <property type="entry name" value="ACT"/>
    <property type="match status" value="1"/>
</dbReference>
<keyword evidence="11" id="KW-1185">Reference proteome</keyword>
<comment type="similarity">
    <text evidence="1 7">Belongs to the aspartokinase family.</text>
</comment>
<dbReference type="EMBL" id="CP021324">
    <property type="protein sequence ID" value="ARS65272.1"/>
    <property type="molecule type" value="Genomic_DNA"/>
</dbReference>
<dbReference type="EC" id="2.7.2.4" evidence="7"/>
<dbReference type="GO" id="GO:0009089">
    <property type="term" value="P:lysine biosynthetic process via diaminopimelate"/>
    <property type="evidence" value="ECO:0007669"/>
    <property type="project" value="UniProtKB-UniPathway"/>
</dbReference>
<comment type="pathway">
    <text evidence="8">Amino-acid biosynthesis; L-threonine biosynthesis; L-threonine from L-aspartate: step 1/5.</text>
</comment>
<evidence type="ECO:0000256" key="5">
    <source>
        <dbReference type="ARBA" id="ARBA00022840"/>
    </source>
</evidence>
<dbReference type="RefSeq" id="WP_086908254.1">
    <property type="nucleotide sequence ID" value="NZ_CP021324.1"/>
</dbReference>
<dbReference type="KEGG" id="nct:NMSP_1674"/>
<keyword evidence="4 7" id="KW-0418">Kinase</keyword>
<dbReference type="PANTHER" id="PTHR21499">
    <property type="entry name" value="ASPARTATE KINASE"/>
    <property type="match status" value="1"/>
</dbReference>
<dbReference type="GO" id="GO:0004072">
    <property type="term" value="F:aspartate kinase activity"/>
    <property type="evidence" value="ECO:0007669"/>
    <property type="project" value="UniProtKB-EC"/>
</dbReference>
<dbReference type="InterPro" id="IPR002912">
    <property type="entry name" value="ACT_dom"/>
</dbReference>
<dbReference type="UniPathway" id="UPA00034">
    <property type="reaction ID" value="UER00015"/>
</dbReference>
<dbReference type="OrthoDB" id="8904at2157"/>
<dbReference type="InterPro" id="IPR054352">
    <property type="entry name" value="ACT_Aspartokinase"/>
</dbReference>
<keyword evidence="2 7" id="KW-0808">Transferase</keyword>
<accession>A0A2Z2HMQ4</accession>
<dbReference type="PIRSF" id="PIRSF000726">
    <property type="entry name" value="Asp_kin"/>
    <property type="match status" value="1"/>
</dbReference>
<dbReference type="UniPathway" id="UPA00051">
    <property type="reaction ID" value="UER00462"/>
</dbReference>
<dbReference type="FunFam" id="3.30.2130.10:FF:000013">
    <property type="entry name" value="Aspartokinase"/>
    <property type="match status" value="1"/>
</dbReference>
<dbReference type="CDD" id="cd04924">
    <property type="entry name" value="ACT_AK-Arch_2"/>
    <property type="match status" value="1"/>
</dbReference>
<dbReference type="Proteomes" id="UP000249949">
    <property type="component" value="Chromosome"/>
</dbReference>
<feature type="domain" description="ACT" evidence="9">
    <location>
        <begin position="326"/>
        <end position="406"/>
    </location>
</feature>
<keyword evidence="3" id="KW-0547">Nucleotide-binding</keyword>
<keyword evidence="8" id="KW-0028">Amino-acid biosynthesis</keyword>
<dbReference type="SUPFAM" id="SSF55021">
    <property type="entry name" value="ACT-like"/>
    <property type="match status" value="2"/>
</dbReference>
<dbReference type="GeneID" id="32902116"/>
<evidence type="ECO:0000256" key="8">
    <source>
        <dbReference type="RuleBase" id="RU004249"/>
    </source>
</evidence>
<reference evidence="10 11" key="1">
    <citation type="journal article" date="2017" name="Environ. Microbiol.">
        <title>Genome and epigenome of a novel marine Thaumarchaeota strain suggest viral infection, phosphorothioation DNA modification and multiple restriction systems.</title>
        <authorList>
            <person name="Ahlgren N.A."/>
            <person name="Chen Y."/>
            <person name="Needham D.M."/>
            <person name="Parada A.E."/>
            <person name="Sachdeva R."/>
            <person name="Trinh V."/>
            <person name="Chen T."/>
            <person name="Fuhrman J.A."/>
        </authorList>
    </citation>
    <scope>NUCLEOTIDE SEQUENCE [LARGE SCALE GENOMIC DNA]</scope>
    <source>
        <strain evidence="10 11">SPOT01</strain>
    </source>
</reference>
<dbReference type="UniPathway" id="UPA00050">
    <property type="reaction ID" value="UER00461"/>
</dbReference>
<comment type="catalytic activity">
    <reaction evidence="6 7">
        <text>L-aspartate + ATP = 4-phospho-L-aspartate + ADP</text>
        <dbReference type="Rhea" id="RHEA:23776"/>
        <dbReference type="ChEBI" id="CHEBI:29991"/>
        <dbReference type="ChEBI" id="CHEBI:30616"/>
        <dbReference type="ChEBI" id="CHEBI:57535"/>
        <dbReference type="ChEBI" id="CHEBI:456216"/>
        <dbReference type="EC" id="2.7.2.4"/>
    </reaction>
</comment>
<evidence type="ECO:0000313" key="11">
    <source>
        <dbReference type="Proteomes" id="UP000249949"/>
    </source>
</evidence>
<proteinExistence type="inferred from homology"/>
<dbReference type="AlphaFoldDB" id="A0A2Z2HMQ4"/>
<evidence type="ECO:0000256" key="1">
    <source>
        <dbReference type="ARBA" id="ARBA00010122"/>
    </source>
</evidence>
<keyword evidence="5" id="KW-0067">ATP-binding</keyword>
<dbReference type="PROSITE" id="PS00324">
    <property type="entry name" value="ASPARTOKINASE"/>
    <property type="match status" value="1"/>
</dbReference>
<dbReference type="Gene3D" id="3.40.1160.10">
    <property type="entry name" value="Acetylglutamate kinase-like"/>
    <property type="match status" value="1"/>
</dbReference>
<name>A0A2Z2HMQ4_9ARCH</name>
<evidence type="ECO:0000256" key="3">
    <source>
        <dbReference type="ARBA" id="ARBA00022741"/>
    </source>
</evidence>
<comment type="pathway">
    <text evidence="8">Amino-acid biosynthesis; L-methionine biosynthesis via de novo pathway; L-homoserine from L-aspartate: step 1/3.</text>
</comment>
<dbReference type="Gene3D" id="3.30.2130.10">
    <property type="entry name" value="VC0802-like"/>
    <property type="match status" value="1"/>
</dbReference>
<gene>
    <name evidence="10" type="ORF">NMSP_1674</name>
</gene>
<dbReference type="InterPro" id="IPR036393">
    <property type="entry name" value="AceGlu_kinase-like_sf"/>
</dbReference>
<dbReference type="InterPro" id="IPR001057">
    <property type="entry name" value="Glu/AcGlu_kinase"/>
</dbReference>